<comment type="caution">
    <text evidence="4">The sequence shown here is derived from an EMBL/GenBank/DDBJ whole genome shotgun (WGS) entry which is preliminary data.</text>
</comment>
<evidence type="ECO:0000259" key="2">
    <source>
        <dbReference type="Pfam" id="PF06722"/>
    </source>
</evidence>
<evidence type="ECO:0000313" key="4">
    <source>
        <dbReference type="EMBL" id="GGZ60686.1"/>
    </source>
</evidence>
<proteinExistence type="predicted"/>
<dbReference type="Gene3D" id="3.40.50.2000">
    <property type="entry name" value="Glycogen Phosphorylase B"/>
    <property type="match status" value="2"/>
</dbReference>
<dbReference type="GO" id="GO:0016740">
    <property type="term" value="F:transferase activity"/>
    <property type="evidence" value="ECO:0007669"/>
    <property type="project" value="UniProtKB-KW"/>
</dbReference>
<dbReference type="CDD" id="cd03784">
    <property type="entry name" value="GT1_Gtf-like"/>
    <property type="match status" value="1"/>
</dbReference>
<accession>A0ABQ3C379</accession>
<dbReference type="Proteomes" id="UP000624183">
    <property type="component" value="Unassembled WGS sequence"/>
</dbReference>
<dbReference type="SUPFAM" id="SSF53756">
    <property type="entry name" value="UDP-Glycosyltransferase/glycogen phosphorylase"/>
    <property type="match status" value="1"/>
</dbReference>
<dbReference type="Pfam" id="PF06722">
    <property type="entry name" value="EryCIII-like_C"/>
    <property type="match status" value="1"/>
</dbReference>
<reference evidence="5" key="1">
    <citation type="journal article" date="2019" name="Int. J. Syst. Evol. Microbiol.">
        <title>The Global Catalogue of Microorganisms (GCM) 10K type strain sequencing project: providing services to taxonomists for standard genome sequencing and annotation.</title>
        <authorList>
            <consortium name="The Broad Institute Genomics Platform"/>
            <consortium name="The Broad Institute Genome Sequencing Center for Infectious Disease"/>
            <person name="Wu L."/>
            <person name="Ma J."/>
        </authorList>
    </citation>
    <scope>NUCLEOTIDE SEQUENCE [LARGE SCALE GENOMIC DNA]</scope>
    <source>
        <strain evidence="5">JCM 4602</strain>
    </source>
</reference>
<keyword evidence="1 4" id="KW-0808">Transferase</keyword>
<keyword evidence="5" id="KW-1185">Reference proteome</keyword>
<organism evidence="4 5">
    <name type="scientific">Streptomyces rubiginosohelvolus</name>
    <dbReference type="NCBI Taxonomy" id="67362"/>
    <lineage>
        <taxon>Bacteria</taxon>
        <taxon>Bacillati</taxon>
        <taxon>Actinomycetota</taxon>
        <taxon>Actinomycetes</taxon>
        <taxon>Kitasatosporales</taxon>
        <taxon>Streptomycetaceae</taxon>
        <taxon>Streptomyces</taxon>
    </lineage>
</organism>
<dbReference type="Pfam" id="PF21036">
    <property type="entry name" value="EryCIII-like_N"/>
    <property type="match status" value="1"/>
</dbReference>
<dbReference type="InterPro" id="IPR002213">
    <property type="entry name" value="UDP_glucos_trans"/>
</dbReference>
<feature type="domain" description="Erythromycin biosynthesis protein CIII-like N-terminal" evidence="3">
    <location>
        <begin position="100"/>
        <end position="219"/>
    </location>
</feature>
<gene>
    <name evidence="4" type="ORF">GCM10010328_38980</name>
</gene>
<evidence type="ECO:0000313" key="5">
    <source>
        <dbReference type="Proteomes" id="UP000624183"/>
    </source>
</evidence>
<name>A0ABQ3C379_9ACTN</name>
<protein>
    <submittedName>
        <fullName evidence="4">DNTP-hexose glycosyl transferase</fullName>
    </submittedName>
</protein>
<evidence type="ECO:0000256" key="1">
    <source>
        <dbReference type="ARBA" id="ARBA00022679"/>
    </source>
</evidence>
<sequence>MRFLFVVGGGSAPVHASVPLAWAARAAGHEVLVASPEENLDLVTGLGLPARGVTDLGMGDAMLKDRQGNWLPMPTSESTEMDFAGRGFARLSAASYQGTEELAEAWRPDVVIGGEYNHAAPLIAHKFSIPLVSHTWAIYDRTDIDWQGATDELKPELAAFGLDAIPEPALFVDITPPTVRPGHAEPAQPMRWAPGNPQIALEPWMYAKGDRPRVVITSGSRSVFIPALGLDFFRPLLGGSVLGGGDVEVIVAAPEPVAAQLRAEFPDVRAGFVPLDVVAPTADLVLHHGGGVTVMTLLNAGTPQLVLPEILASAIPMRPVDEFGASITLPSHTVPVEDTEAAVSKILGDTSYRAKAGELAAEIASMPSQAEVVKVIEGLV</sequence>
<dbReference type="InterPro" id="IPR010610">
    <property type="entry name" value="EryCIII-like_C"/>
</dbReference>
<feature type="domain" description="Erythromycin biosynthesis protein CIII-like C-terminal" evidence="2">
    <location>
        <begin position="245"/>
        <end position="377"/>
    </location>
</feature>
<dbReference type="EMBL" id="BMUW01000007">
    <property type="protein sequence ID" value="GGZ60686.1"/>
    <property type="molecule type" value="Genomic_DNA"/>
</dbReference>
<dbReference type="InterPro" id="IPR048284">
    <property type="entry name" value="EryCIII-like_N"/>
</dbReference>
<evidence type="ECO:0000259" key="3">
    <source>
        <dbReference type="Pfam" id="PF21036"/>
    </source>
</evidence>